<comment type="caution">
    <text evidence="11">The sequence shown here is derived from an EMBL/GenBank/DDBJ whole genome shotgun (WGS) entry which is preliminary data.</text>
</comment>
<keyword evidence="12" id="KW-1185">Reference proteome</keyword>
<feature type="domain" description="Acyl-CoA oxidase/dehydrogenase middle" evidence="9">
    <location>
        <begin position="136"/>
        <end position="216"/>
    </location>
</feature>
<dbReference type="Pfam" id="PF02770">
    <property type="entry name" value="Acyl-CoA_dh_M"/>
    <property type="match status" value="1"/>
</dbReference>
<evidence type="ECO:0000256" key="3">
    <source>
        <dbReference type="ARBA" id="ARBA00011738"/>
    </source>
</evidence>
<dbReference type="EMBL" id="JBBHJZ010000005">
    <property type="protein sequence ID" value="MEJ5979178.1"/>
    <property type="molecule type" value="Genomic_DNA"/>
</dbReference>
<dbReference type="Pfam" id="PF02771">
    <property type="entry name" value="Acyl-CoA_dh_N"/>
    <property type="match status" value="1"/>
</dbReference>
<evidence type="ECO:0000256" key="7">
    <source>
        <dbReference type="RuleBase" id="RU362125"/>
    </source>
</evidence>
<evidence type="ECO:0000259" key="8">
    <source>
        <dbReference type="Pfam" id="PF00441"/>
    </source>
</evidence>
<dbReference type="InterPro" id="IPR009075">
    <property type="entry name" value="AcylCo_DH/oxidase_C"/>
</dbReference>
<reference evidence="11 12" key="1">
    <citation type="submission" date="2024-03" db="EMBL/GenBank/DDBJ databases">
        <authorList>
            <person name="Jo J.-H."/>
        </authorList>
    </citation>
    <scope>NUCLEOTIDE SEQUENCE [LARGE SCALE GENOMIC DNA]</scope>
    <source>
        <strain evidence="11 12">PS1R-30</strain>
    </source>
</reference>
<evidence type="ECO:0000313" key="11">
    <source>
        <dbReference type="EMBL" id="MEJ5979178.1"/>
    </source>
</evidence>
<feature type="domain" description="Acyl-CoA dehydrogenase/oxidase N-terminal" evidence="10">
    <location>
        <begin position="17"/>
        <end position="130"/>
    </location>
</feature>
<keyword evidence="5 7" id="KW-0274">FAD</keyword>
<dbReference type="InterPro" id="IPR006091">
    <property type="entry name" value="Acyl-CoA_Oxase/DH_mid-dom"/>
</dbReference>
<dbReference type="RefSeq" id="WP_339589111.1">
    <property type="nucleotide sequence ID" value="NZ_JBBHJZ010000005.1"/>
</dbReference>
<dbReference type="SUPFAM" id="SSF47203">
    <property type="entry name" value="Acyl-CoA dehydrogenase C-terminal domain-like"/>
    <property type="match status" value="1"/>
</dbReference>
<dbReference type="Gene3D" id="2.40.110.10">
    <property type="entry name" value="Butyryl-CoA Dehydrogenase, subunit A, domain 2"/>
    <property type="match status" value="1"/>
</dbReference>
<name>A0ABU8S1R7_9SPHN</name>
<sequence>MANTDAATGPAADMDQALAIAERVEAFVRNVVAPYESDPRRDHHGGPTDALVTELREHARGAGLLTPHILPGGEHLSQRGTAKVLIATGLSPLGPLACNTAAPDEGNMYLLAKVGSEEIRERFLAPLKAGRTRSAFFMTEPAEEGGAGSDPMMMTTTCRREGDRWIINGRKAFITGAEGAGVGIVMAKAPDVQQGGGACMFLVDLPDPAVRIDHVPNTIDTSMPGGHATVTIDNLSVSASQMLGEAGEGFTYAQVRLSPARLSHCMRWLGACIRANEIATHYANRRMAFGKTLIDHEGVGFMLAENLIDLKQAELMIDWCAGVLDRGGLGTAESSMTKVAVSEALMRVADRCVQVMGGTGVTDQTIVEQVFREIRAFRIYDGPTEVHKWSLAKKIKRDWRRDHGE</sequence>
<keyword evidence="6 7" id="KW-0560">Oxidoreductase</keyword>
<evidence type="ECO:0000313" key="12">
    <source>
        <dbReference type="Proteomes" id="UP001361239"/>
    </source>
</evidence>
<comment type="similarity">
    <text evidence="2 7">Belongs to the acyl-CoA dehydrogenase family.</text>
</comment>
<protein>
    <submittedName>
        <fullName evidence="11">Acyl-CoA dehydrogenase family protein</fullName>
    </submittedName>
</protein>
<accession>A0ABU8S1R7</accession>
<dbReference type="PANTHER" id="PTHR48083:SF13">
    <property type="entry name" value="ACYL-COA DEHYDROGENASE FAMILY MEMBER 11"/>
    <property type="match status" value="1"/>
</dbReference>
<proteinExistence type="inferred from homology"/>
<dbReference type="InterPro" id="IPR046373">
    <property type="entry name" value="Acyl-CoA_Oxase/DH_mid-dom_sf"/>
</dbReference>
<dbReference type="InterPro" id="IPR050741">
    <property type="entry name" value="Acyl-CoA_dehydrogenase"/>
</dbReference>
<dbReference type="Proteomes" id="UP001361239">
    <property type="component" value="Unassembled WGS sequence"/>
</dbReference>
<evidence type="ECO:0000259" key="9">
    <source>
        <dbReference type="Pfam" id="PF02770"/>
    </source>
</evidence>
<dbReference type="InterPro" id="IPR036250">
    <property type="entry name" value="AcylCo_DH-like_C"/>
</dbReference>
<dbReference type="Pfam" id="PF00441">
    <property type="entry name" value="Acyl-CoA_dh_1"/>
    <property type="match status" value="1"/>
</dbReference>
<feature type="domain" description="Acyl-CoA dehydrogenase/oxidase C-terminal" evidence="8">
    <location>
        <begin position="247"/>
        <end position="394"/>
    </location>
</feature>
<dbReference type="Gene3D" id="1.20.140.10">
    <property type="entry name" value="Butyryl-CoA Dehydrogenase, subunit A, domain 3"/>
    <property type="match status" value="1"/>
</dbReference>
<comment type="subunit">
    <text evidence="3">Homodimer.</text>
</comment>
<dbReference type="InterPro" id="IPR009100">
    <property type="entry name" value="AcylCoA_DH/oxidase_NM_dom_sf"/>
</dbReference>
<evidence type="ECO:0000256" key="2">
    <source>
        <dbReference type="ARBA" id="ARBA00009347"/>
    </source>
</evidence>
<evidence type="ECO:0000256" key="4">
    <source>
        <dbReference type="ARBA" id="ARBA00022630"/>
    </source>
</evidence>
<organism evidence="11 12">
    <name type="scientific">Novosphingobium anseongense</name>
    <dbReference type="NCBI Taxonomy" id="3133436"/>
    <lineage>
        <taxon>Bacteria</taxon>
        <taxon>Pseudomonadati</taxon>
        <taxon>Pseudomonadota</taxon>
        <taxon>Alphaproteobacteria</taxon>
        <taxon>Sphingomonadales</taxon>
        <taxon>Sphingomonadaceae</taxon>
        <taxon>Novosphingobium</taxon>
    </lineage>
</organism>
<dbReference type="InterPro" id="IPR037069">
    <property type="entry name" value="AcylCoA_DH/ox_N_sf"/>
</dbReference>
<evidence type="ECO:0000256" key="5">
    <source>
        <dbReference type="ARBA" id="ARBA00022827"/>
    </source>
</evidence>
<evidence type="ECO:0000259" key="10">
    <source>
        <dbReference type="Pfam" id="PF02771"/>
    </source>
</evidence>
<evidence type="ECO:0000256" key="6">
    <source>
        <dbReference type="ARBA" id="ARBA00023002"/>
    </source>
</evidence>
<dbReference type="Gene3D" id="1.10.540.10">
    <property type="entry name" value="Acyl-CoA dehydrogenase/oxidase, N-terminal domain"/>
    <property type="match status" value="1"/>
</dbReference>
<dbReference type="InterPro" id="IPR013786">
    <property type="entry name" value="AcylCoA_DH/ox_N"/>
</dbReference>
<evidence type="ECO:0000256" key="1">
    <source>
        <dbReference type="ARBA" id="ARBA00001974"/>
    </source>
</evidence>
<dbReference type="SUPFAM" id="SSF56645">
    <property type="entry name" value="Acyl-CoA dehydrogenase NM domain-like"/>
    <property type="match status" value="1"/>
</dbReference>
<comment type="cofactor">
    <cofactor evidence="1 7">
        <name>FAD</name>
        <dbReference type="ChEBI" id="CHEBI:57692"/>
    </cofactor>
</comment>
<gene>
    <name evidence="11" type="ORF">WG901_21170</name>
</gene>
<dbReference type="PANTHER" id="PTHR48083">
    <property type="entry name" value="MEDIUM-CHAIN SPECIFIC ACYL-COA DEHYDROGENASE, MITOCHONDRIAL-RELATED"/>
    <property type="match status" value="1"/>
</dbReference>
<keyword evidence="4 7" id="KW-0285">Flavoprotein</keyword>